<evidence type="ECO:0000256" key="4">
    <source>
        <dbReference type="ARBA" id="ARBA00022806"/>
    </source>
</evidence>
<feature type="domain" description="Helicase ATP-binding" evidence="9">
    <location>
        <begin position="237"/>
        <end position="452"/>
    </location>
</feature>
<dbReference type="InterPro" id="IPR014001">
    <property type="entry name" value="Helicase_ATP-bd"/>
</dbReference>
<gene>
    <name evidence="11" type="primary">MRH4</name>
    <name evidence="11" type="ORF">HRR80_004889</name>
</gene>
<keyword evidence="5" id="KW-0067">ATP-binding</keyword>
<name>A0AAN6IU96_EXODE</name>
<feature type="compositionally biased region" description="Low complexity" evidence="8">
    <location>
        <begin position="228"/>
        <end position="240"/>
    </location>
</feature>
<keyword evidence="3 11" id="KW-0378">Hydrolase</keyword>
<dbReference type="AlphaFoldDB" id="A0AAN6IU96"/>
<dbReference type="CDD" id="cd18787">
    <property type="entry name" value="SF2_C_DEAD"/>
    <property type="match status" value="1"/>
</dbReference>
<dbReference type="SMART" id="SM00487">
    <property type="entry name" value="DEXDc"/>
    <property type="match status" value="1"/>
</dbReference>
<keyword evidence="2" id="KW-0547">Nucleotide-binding</keyword>
<protein>
    <recommendedName>
        <fullName evidence="1">RNA helicase</fullName>
        <ecNumber evidence="1">3.6.4.13</ecNumber>
    </recommendedName>
</protein>
<evidence type="ECO:0000256" key="2">
    <source>
        <dbReference type="ARBA" id="ARBA00022741"/>
    </source>
</evidence>
<dbReference type="GO" id="GO:0016787">
    <property type="term" value="F:hydrolase activity"/>
    <property type="evidence" value="ECO:0007669"/>
    <property type="project" value="UniProtKB-KW"/>
</dbReference>
<evidence type="ECO:0000256" key="8">
    <source>
        <dbReference type="SAM" id="MobiDB-lite"/>
    </source>
</evidence>
<evidence type="ECO:0000259" key="9">
    <source>
        <dbReference type="PROSITE" id="PS51192"/>
    </source>
</evidence>
<dbReference type="PANTHER" id="PTHR47960">
    <property type="entry name" value="DEAD-BOX ATP-DEPENDENT RNA HELICASE 50"/>
    <property type="match status" value="1"/>
</dbReference>
<evidence type="ECO:0000313" key="12">
    <source>
        <dbReference type="Proteomes" id="UP001161757"/>
    </source>
</evidence>
<feature type="compositionally biased region" description="Polar residues" evidence="8">
    <location>
        <begin position="47"/>
        <end position="56"/>
    </location>
</feature>
<dbReference type="InterPro" id="IPR001650">
    <property type="entry name" value="Helicase_C-like"/>
</dbReference>
<evidence type="ECO:0000313" key="11">
    <source>
        <dbReference type="EMBL" id="KAJ8991559.1"/>
    </source>
</evidence>
<reference evidence="11" key="1">
    <citation type="submission" date="2023-01" db="EMBL/GenBank/DDBJ databases">
        <title>Exophiala dermititidis isolated from Cystic Fibrosis Patient.</title>
        <authorList>
            <person name="Kurbessoian T."/>
            <person name="Crocker A."/>
            <person name="Murante D."/>
            <person name="Hogan D.A."/>
            <person name="Stajich J.E."/>
        </authorList>
    </citation>
    <scope>NUCLEOTIDE SEQUENCE</scope>
    <source>
        <strain evidence="11">Ex8</strain>
    </source>
</reference>
<keyword evidence="6" id="KW-0694">RNA-binding</keyword>
<evidence type="ECO:0000259" key="10">
    <source>
        <dbReference type="PROSITE" id="PS51194"/>
    </source>
</evidence>
<sequence length="677" mass="75464">MSSSLAVCPACQLRALISALRPTTTRPWQTQRTMATAMRQRKKPSRMTLSQDVSRSQTEKKKSKDDVAGPFAGMNQRVARPRPGDRERRAAPRTLPSRPRMAVRTEIKKRAAPTQTSGEAAADGTTSEKTSTSPKKKSAKDERPLFHALKMQQTLAPLSYSQRDKLKQKLEKINSFEELGLMPSVASAVYTQVLPGLTEYVPTPAQKLAIPALLSKKDEYQKQKKPTTETTAEGQEAQPQPKFNQFLIAAETGSGKTLAYLLPIIHHVKEQEELDRIAEAEQEAREEQAKQDREKRLVFEADPSEDEPKVHPSMGRPRALILVPSSELVAQVTKVVKLIGHTVKYKSAGISSYNSPTVIRNRLFNPNGIDILVSSPHLIASIAKKEPNILSRVQYLVMDEADSLFDRSFSETACEIIDRATPSLKQLILCSATVPNSLDRFIDKRFPETKRIVTPKLHTIPRRVQLGAVDIDKDPYRGSRDLACADVIWTLGKAVHEDMNPRNTVKHILVFVNERERAEELAKFLASKGIDAVALTRDTTEQRQAEILSTFTSSSVVEGSEKPGATKKTKLFSDFVPFDSATTTTDNSANGGKPTRHLPDTKVLVTTDLGSRGVDTLAVRHVILYDVPHTTIDFVHRLGRLGRMNRRGRAIVLMGRHDRKDIIREVREAMYKGQALI</sequence>
<dbReference type="PROSITE" id="PS51194">
    <property type="entry name" value="HELICASE_CTER"/>
    <property type="match status" value="1"/>
</dbReference>
<dbReference type="EC" id="3.6.4.13" evidence="1"/>
<dbReference type="Gene3D" id="3.40.50.300">
    <property type="entry name" value="P-loop containing nucleotide triphosphate hydrolases"/>
    <property type="match status" value="2"/>
</dbReference>
<feature type="domain" description="Helicase C-terminal" evidence="10">
    <location>
        <begin position="500"/>
        <end position="677"/>
    </location>
</feature>
<evidence type="ECO:0000256" key="5">
    <source>
        <dbReference type="ARBA" id="ARBA00022840"/>
    </source>
</evidence>
<dbReference type="Proteomes" id="UP001161757">
    <property type="component" value="Unassembled WGS sequence"/>
</dbReference>
<dbReference type="InterPro" id="IPR011545">
    <property type="entry name" value="DEAD/DEAH_box_helicase_dom"/>
</dbReference>
<dbReference type="PROSITE" id="PS51192">
    <property type="entry name" value="HELICASE_ATP_BIND_1"/>
    <property type="match status" value="1"/>
</dbReference>
<dbReference type="InterPro" id="IPR027417">
    <property type="entry name" value="P-loop_NTPase"/>
</dbReference>
<dbReference type="Pfam" id="PF00270">
    <property type="entry name" value="DEAD"/>
    <property type="match status" value="1"/>
</dbReference>
<comment type="caution">
    <text evidence="11">The sequence shown here is derived from an EMBL/GenBank/DDBJ whole genome shotgun (WGS) entry which is preliminary data.</text>
</comment>
<dbReference type="SUPFAM" id="SSF52540">
    <property type="entry name" value="P-loop containing nucleoside triphosphate hydrolases"/>
    <property type="match status" value="1"/>
</dbReference>
<evidence type="ECO:0000256" key="3">
    <source>
        <dbReference type="ARBA" id="ARBA00022801"/>
    </source>
</evidence>
<feature type="region of interest" description="Disordered" evidence="8">
    <location>
        <begin position="25"/>
        <end position="144"/>
    </location>
</feature>
<feature type="region of interest" description="Disordered" evidence="8">
    <location>
        <begin position="219"/>
        <end position="241"/>
    </location>
</feature>
<feature type="compositionally biased region" description="Basic and acidic residues" evidence="8">
    <location>
        <begin position="57"/>
        <end position="67"/>
    </location>
</feature>
<feature type="compositionally biased region" description="Basic and acidic residues" evidence="8">
    <location>
        <begin position="280"/>
        <end position="299"/>
    </location>
</feature>
<feature type="region of interest" description="Disordered" evidence="8">
    <location>
        <begin position="280"/>
        <end position="313"/>
    </location>
</feature>
<dbReference type="EMBL" id="JAJGCB010000008">
    <property type="protein sequence ID" value="KAJ8991559.1"/>
    <property type="molecule type" value="Genomic_DNA"/>
</dbReference>
<dbReference type="Pfam" id="PF00271">
    <property type="entry name" value="Helicase_C"/>
    <property type="match status" value="1"/>
</dbReference>
<accession>A0AAN6IU96</accession>
<comment type="catalytic activity">
    <reaction evidence="7">
        <text>ATP + H2O = ADP + phosphate + H(+)</text>
        <dbReference type="Rhea" id="RHEA:13065"/>
        <dbReference type="ChEBI" id="CHEBI:15377"/>
        <dbReference type="ChEBI" id="CHEBI:15378"/>
        <dbReference type="ChEBI" id="CHEBI:30616"/>
        <dbReference type="ChEBI" id="CHEBI:43474"/>
        <dbReference type="ChEBI" id="CHEBI:456216"/>
        <dbReference type="EC" id="3.6.4.13"/>
    </reaction>
</comment>
<evidence type="ECO:0000256" key="1">
    <source>
        <dbReference type="ARBA" id="ARBA00012552"/>
    </source>
</evidence>
<dbReference type="GO" id="GO:0003724">
    <property type="term" value="F:RNA helicase activity"/>
    <property type="evidence" value="ECO:0007669"/>
    <property type="project" value="UniProtKB-EC"/>
</dbReference>
<dbReference type="SMART" id="SM00490">
    <property type="entry name" value="HELICc"/>
    <property type="match status" value="1"/>
</dbReference>
<dbReference type="GO" id="GO:0003723">
    <property type="term" value="F:RNA binding"/>
    <property type="evidence" value="ECO:0007669"/>
    <property type="project" value="UniProtKB-KW"/>
</dbReference>
<organism evidence="11 12">
    <name type="scientific">Exophiala dermatitidis</name>
    <name type="common">Black yeast-like fungus</name>
    <name type="synonym">Wangiella dermatitidis</name>
    <dbReference type="NCBI Taxonomy" id="5970"/>
    <lineage>
        <taxon>Eukaryota</taxon>
        <taxon>Fungi</taxon>
        <taxon>Dikarya</taxon>
        <taxon>Ascomycota</taxon>
        <taxon>Pezizomycotina</taxon>
        <taxon>Eurotiomycetes</taxon>
        <taxon>Chaetothyriomycetidae</taxon>
        <taxon>Chaetothyriales</taxon>
        <taxon>Herpotrichiellaceae</taxon>
        <taxon>Exophiala</taxon>
    </lineage>
</organism>
<keyword evidence="4 11" id="KW-0347">Helicase</keyword>
<evidence type="ECO:0000256" key="6">
    <source>
        <dbReference type="ARBA" id="ARBA00022884"/>
    </source>
</evidence>
<evidence type="ECO:0000256" key="7">
    <source>
        <dbReference type="ARBA" id="ARBA00047984"/>
    </source>
</evidence>
<dbReference type="GO" id="GO:0005524">
    <property type="term" value="F:ATP binding"/>
    <property type="evidence" value="ECO:0007669"/>
    <property type="project" value="UniProtKB-KW"/>
</dbReference>
<proteinExistence type="predicted"/>